<dbReference type="EMBL" id="LLXX01000173">
    <property type="protein sequence ID" value="KRQ99241.1"/>
    <property type="molecule type" value="Genomic_DNA"/>
</dbReference>
<organism evidence="1 2">
    <name type="scientific">Bradyrhizobium valentinum</name>
    <dbReference type="NCBI Taxonomy" id="1518501"/>
    <lineage>
        <taxon>Bacteria</taxon>
        <taxon>Pseudomonadati</taxon>
        <taxon>Pseudomonadota</taxon>
        <taxon>Alphaproteobacteria</taxon>
        <taxon>Hyphomicrobiales</taxon>
        <taxon>Nitrobacteraceae</taxon>
        <taxon>Bradyrhizobium</taxon>
    </lineage>
</organism>
<sequence>MRIPKGTDIRVDTANEVVELHITAAITTKAQANELAAAIKQFSSLLEGEKRQRKPKAAAVAA</sequence>
<accession>A0A0R3KUR8</accession>
<comment type="caution">
    <text evidence="1">The sequence shown here is derived from an EMBL/GenBank/DDBJ whole genome shotgun (WGS) entry which is preliminary data.</text>
</comment>
<reference evidence="1 2" key="1">
    <citation type="submission" date="2014-03" db="EMBL/GenBank/DDBJ databases">
        <title>Bradyrhizobium valentinum sp. nov., isolated from effective nodules of Lupinus mariae-josephae, a lupine endemic of basic-lime soils in Eastern Spain.</title>
        <authorList>
            <person name="Duran D."/>
            <person name="Rey L."/>
            <person name="Navarro A."/>
            <person name="Busquets A."/>
            <person name="Imperial J."/>
            <person name="Ruiz-Argueso T."/>
        </authorList>
    </citation>
    <scope>NUCLEOTIDE SEQUENCE [LARGE SCALE GENOMIC DNA]</scope>
    <source>
        <strain evidence="1 2">LmjM3</strain>
    </source>
</reference>
<evidence type="ECO:0000313" key="1">
    <source>
        <dbReference type="EMBL" id="KRQ99241.1"/>
    </source>
</evidence>
<dbReference type="AlphaFoldDB" id="A0A0R3KUR8"/>
<protein>
    <submittedName>
        <fullName evidence="1">Uncharacterized protein</fullName>
    </submittedName>
</protein>
<dbReference type="Proteomes" id="UP000051913">
    <property type="component" value="Unassembled WGS sequence"/>
</dbReference>
<evidence type="ECO:0000313" key="2">
    <source>
        <dbReference type="Proteomes" id="UP000051913"/>
    </source>
</evidence>
<proteinExistence type="predicted"/>
<name>A0A0R3KUR8_9BRAD</name>
<dbReference type="RefSeq" id="WP_057853893.1">
    <property type="nucleotide sequence ID" value="NZ_LLXX01000173.1"/>
</dbReference>
<keyword evidence="2" id="KW-1185">Reference proteome</keyword>
<gene>
    <name evidence="1" type="ORF">CP49_11625</name>
</gene>